<dbReference type="PANTHER" id="PTHR46268:SF6">
    <property type="entry name" value="UNIVERSAL STRESS PROTEIN UP12"/>
    <property type="match status" value="1"/>
</dbReference>
<dbReference type="InterPro" id="IPR014729">
    <property type="entry name" value="Rossmann-like_a/b/a_fold"/>
</dbReference>
<gene>
    <name evidence="3" type="ORF">SDC9_13651</name>
</gene>
<feature type="domain" description="UspA" evidence="2">
    <location>
        <begin position="3"/>
        <end position="104"/>
    </location>
</feature>
<name>A0A644TNG2_9ZZZZ</name>
<dbReference type="InterPro" id="IPR006016">
    <property type="entry name" value="UspA"/>
</dbReference>
<dbReference type="PANTHER" id="PTHR46268">
    <property type="entry name" value="STRESS RESPONSE PROTEIN NHAX"/>
    <property type="match status" value="1"/>
</dbReference>
<comment type="similarity">
    <text evidence="1">Belongs to the universal stress protein A family.</text>
</comment>
<sequence>MKHNILVPFDGSKNAVEALQLAITLAKLLQEKIIVLNVQPSFNTVHTKMFFNKDNIRAYQQQLFEETVIPAKKILEDACIEYELKLRIGDPKDQISKEAMAENAVQPGCATTGVRMIIMGSRGMNPLLSGVLGSVSYGVINAATCPVTIVPFSCLE</sequence>
<evidence type="ECO:0000256" key="1">
    <source>
        <dbReference type="ARBA" id="ARBA00008791"/>
    </source>
</evidence>
<dbReference type="EMBL" id="VSSQ01000039">
    <property type="protein sequence ID" value="MPL67947.1"/>
    <property type="molecule type" value="Genomic_DNA"/>
</dbReference>
<dbReference type="InterPro" id="IPR006015">
    <property type="entry name" value="Universal_stress_UspA"/>
</dbReference>
<dbReference type="Gene3D" id="3.40.50.620">
    <property type="entry name" value="HUPs"/>
    <property type="match status" value="1"/>
</dbReference>
<reference evidence="3" key="1">
    <citation type="submission" date="2019-08" db="EMBL/GenBank/DDBJ databases">
        <authorList>
            <person name="Kucharzyk K."/>
            <person name="Murdoch R.W."/>
            <person name="Higgins S."/>
            <person name="Loffler F."/>
        </authorList>
    </citation>
    <scope>NUCLEOTIDE SEQUENCE</scope>
</reference>
<evidence type="ECO:0000313" key="3">
    <source>
        <dbReference type="EMBL" id="MPL67947.1"/>
    </source>
</evidence>
<proteinExistence type="inferred from homology"/>
<dbReference type="PRINTS" id="PR01438">
    <property type="entry name" value="UNVRSLSTRESS"/>
</dbReference>
<organism evidence="3">
    <name type="scientific">bioreactor metagenome</name>
    <dbReference type="NCBI Taxonomy" id="1076179"/>
    <lineage>
        <taxon>unclassified sequences</taxon>
        <taxon>metagenomes</taxon>
        <taxon>ecological metagenomes</taxon>
    </lineage>
</organism>
<dbReference type="AlphaFoldDB" id="A0A644TNG2"/>
<dbReference type="CDD" id="cd00293">
    <property type="entry name" value="USP-like"/>
    <property type="match status" value="1"/>
</dbReference>
<feature type="domain" description="UspA" evidence="2">
    <location>
        <begin position="112"/>
        <end position="151"/>
    </location>
</feature>
<comment type="caution">
    <text evidence="3">The sequence shown here is derived from an EMBL/GenBank/DDBJ whole genome shotgun (WGS) entry which is preliminary data.</text>
</comment>
<accession>A0A644TNG2</accession>
<evidence type="ECO:0000259" key="2">
    <source>
        <dbReference type="Pfam" id="PF00582"/>
    </source>
</evidence>
<protein>
    <recommendedName>
        <fullName evidence="2">UspA domain-containing protein</fullName>
    </recommendedName>
</protein>
<dbReference type="Pfam" id="PF00582">
    <property type="entry name" value="Usp"/>
    <property type="match status" value="2"/>
</dbReference>
<dbReference type="SUPFAM" id="SSF52402">
    <property type="entry name" value="Adenine nucleotide alpha hydrolases-like"/>
    <property type="match status" value="1"/>
</dbReference>